<gene>
    <name evidence="2" type="ORF">L5014_36415</name>
</gene>
<proteinExistence type="predicted"/>
<keyword evidence="1" id="KW-0472">Membrane</keyword>
<keyword evidence="1" id="KW-0812">Transmembrane</keyword>
<sequence length="63" mass="6615">MIRAEFRIVCAAIAVFAALIGLGLALDGLVFDAWAKFRYGAAALIVGIAGFVLLLNPGPYCDD</sequence>
<keyword evidence="3" id="KW-1185">Reference proteome</keyword>
<dbReference type="InterPro" id="IPR021347">
    <property type="entry name" value="DUF2964"/>
</dbReference>
<organism evidence="2 3">
    <name type="scientific">Paraburkholderia tagetis</name>
    <dbReference type="NCBI Taxonomy" id="2913261"/>
    <lineage>
        <taxon>Bacteria</taxon>
        <taxon>Pseudomonadati</taxon>
        <taxon>Pseudomonadota</taxon>
        <taxon>Betaproteobacteria</taxon>
        <taxon>Burkholderiales</taxon>
        <taxon>Burkholderiaceae</taxon>
        <taxon>Paraburkholderia</taxon>
    </lineage>
</organism>
<protein>
    <submittedName>
        <fullName evidence="2">DUF2964 domain-containing protein</fullName>
    </submittedName>
</protein>
<evidence type="ECO:0000313" key="3">
    <source>
        <dbReference type="Proteomes" id="UP001139308"/>
    </source>
</evidence>
<dbReference type="EMBL" id="JAKLJA010000071">
    <property type="protein sequence ID" value="MCG5078750.1"/>
    <property type="molecule type" value="Genomic_DNA"/>
</dbReference>
<comment type="caution">
    <text evidence="2">The sequence shown here is derived from an EMBL/GenBank/DDBJ whole genome shotgun (WGS) entry which is preliminary data.</text>
</comment>
<evidence type="ECO:0000313" key="2">
    <source>
        <dbReference type="EMBL" id="MCG5078750.1"/>
    </source>
</evidence>
<dbReference type="Pfam" id="PF11177">
    <property type="entry name" value="DUF2964"/>
    <property type="match status" value="1"/>
</dbReference>
<accession>A0A9X1UNI2</accession>
<dbReference type="RefSeq" id="WP_238468726.1">
    <property type="nucleotide sequence ID" value="NZ_JAKLJA010000071.1"/>
</dbReference>
<feature type="transmembrane region" description="Helical" evidence="1">
    <location>
        <begin position="37"/>
        <end position="55"/>
    </location>
</feature>
<dbReference type="Proteomes" id="UP001139308">
    <property type="component" value="Unassembled WGS sequence"/>
</dbReference>
<evidence type="ECO:0000256" key="1">
    <source>
        <dbReference type="SAM" id="Phobius"/>
    </source>
</evidence>
<name>A0A9X1UNI2_9BURK</name>
<keyword evidence="1" id="KW-1133">Transmembrane helix</keyword>
<dbReference type="AlphaFoldDB" id="A0A9X1UNI2"/>
<reference evidence="2" key="1">
    <citation type="submission" date="2022-01" db="EMBL/GenBank/DDBJ databases">
        <title>Genome sequence and assembly of Parabukholderia sp. RG36.</title>
        <authorList>
            <person name="Chhetri G."/>
        </authorList>
    </citation>
    <scope>NUCLEOTIDE SEQUENCE</scope>
    <source>
        <strain evidence="2">RG36</strain>
    </source>
</reference>
<feature type="transmembrane region" description="Helical" evidence="1">
    <location>
        <begin position="6"/>
        <end position="25"/>
    </location>
</feature>